<feature type="region of interest" description="Disordered" evidence="1">
    <location>
        <begin position="1"/>
        <end position="115"/>
    </location>
</feature>
<evidence type="ECO:0000313" key="2">
    <source>
        <dbReference type="EMBL" id="JAD41107.1"/>
    </source>
</evidence>
<feature type="compositionally biased region" description="Low complexity" evidence="1">
    <location>
        <begin position="24"/>
        <end position="43"/>
    </location>
</feature>
<evidence type="ECO:0000256" key="1">
    <source>
        <dbReference type="SAM" id="MobiDB-lite"/>
    </source>
</evidence>
<name>A0A0A9A262_ARUDO</name>
<reference evidence="2" key="1">
    <citation type="submission" date="2014-09" db="EMBL/GenBank/DDBJ databases">
        <authorList>
            <person name="Magalhaes I.L.F."/>
            <person name="Oliveira U."/>
            <person name="Santos F.R."/>
            <person name="Vidigal T.H.D.A."/>
            <person name="Brescovit A.D."/>
            <person name="Santos A.J."/>
        </authorList>
    </citation>
    <scope>NUCLEOTIDE SEQUENCE</scope>
    <source>
        <tissue evidence="2">Shoot tissue taken approximately 20 cm above the soil surface</tissue>
    </source>
</reference>
<accession>A0A0A9A262</accession>
<dbReference type="AlphaFoldDB" id="A0A0A9A262"/>
<organism evidence="2">
    <name type="scientific">Arundo donax</name>
    <name type="common">Giant reed</name>
    <name type="synonym">Donax arundinaceus</name>
    <dbReference type="NCBI Taxonomy" id="35708"/>
    <lineage>
        <taxon>Eukaryota</taxon>
        <taxon>Viridiplantae</taxon>
        <taxon>Streptophyta</taxon>
        <taxon>Embryophyta</taxon>
        <taxon>Tracheophyta</taxon>
        <taxon>Spermatophyta</taxon>
        <taxon>Magnoliopsida</taxon>
        <taxon>Liliopsida</taxon>
        <taxon>Poales</taxon>
        <taxon>Poaceae</taxon>
        <taxon>PACMAD clade</taxon>
        <taxon>Arundinoideae</taxon>
        <taxon>Arundineae</taxon>
        <taxon>Arundo</taxon>
    </lineage>
</organism>
<feature type="compositionally biased region" description="Low complexity" evidence="1">
    <location>
        <begin position="53"/>
        <end position="62"/>
    </location>
</feature>
<sequence>MSLTSSAHWGARSACRAPFRRHPGSIPARAAAPPSRPGRPSRGTSGGGPSSPPYAARHSTPSSRPPSGSPAVHTPLTPAARSTPPPCRGAPPRETSCTRTPADRPTAMAMNCSTS</sequence>
<proteinExistence type="predicted"/>
<protein>
    <submittedName>
        <fullName evidence="2">Uncharacterized protein</fullName>
    </submittedName>
</protein>
<reference evidence="2" key="2">
    <citation type="journal article" date="2015" name="Data Brief">
        <title>Shoot transcriptome of the giant reed, Arundo donax.</title>
        <authorList>
            <person name="Barrero R.A."/>
            <person name="Guerrero F.D."/>
            <person name="Moolhuijzen P."/>
            <person name="Goolsby J.A."/>
            <person name="Tidwell J."/>
            <person name="Bellgard S.E."/>
            <person name="Bellgard M.I."/>
        </authorList>
    </citation>
    <scope>NUCLEOTIDE SEQUENCE</scope>
    <source>
        <tissue evidence="2">Shoot tissue taken approximately 20 cm above the soil surface</tissue>
    </source>
</reference>
<dbReference type="EMBL" id="GBRH01256788">
    <property type="protein sequence ID" value="JAD41107.1"/>
    <property type="molecule type" value="Transcribed_RNA"/>
</dbReference>